<evidence type="ECO:0000256" key="1">
    <source>
        <dbReference type="ARBA" id="ARBA00005715"/>
    </source>
</evidence>
<feature type="domain" description="Four-carbon acid sugar kinase nucleotide binding" evidence="8">
    <location>
        <begin position="240"/>
        <end position="403"/>
    </location>
</feature>
<accession>A0A6J4QN97</accession>
<dbReference type="Pfam" id="PF07005">
    <property type="entry name" value="SBD_N"/>
    <property type="match status" value="1"/>
</dbReference>
<protein>
    <recommendedName>
        <fullName evidence="10">Candidate type III effector Hop protein</fullName>
    </recommendedName>
</protein>
<proteinExistence type="inferred from homology"/>
<dbReference type="InterPro" id="IPR031475">
    <property type="entry name" value="NBD_C"/>
</dbReference>
<dbReference type="InterPro" id="IPR010737">
    <property type="entry name" value="4-carb_acid_sugar_kinase_N"/>
</dbReference>
<dbReference type="GO" id="GO:0016301">
    <property type="term" value="F:kinase activity"/>
    <property type="evidence" value="ECO:0007669"/>
    <property type="project" value="UniProtKB-KW"/>
</dbReference>
<evidence type="ECO:0000256" key="4">
    <source>
        <dbReference type="ARBA" id="ARBA00022777"/>
    </source>
</evidence>
<dbReference type="SUPFAM" id="SSF142764">
    <property type="entry name" value="YgbK-like"/>
    <property type="match status" value="1"/>
</dbReference>
<evidence type="ECO:0000313" key="9">
    <source>
        <dbReference type="EMBL" id="CAA9449506.1"/>
    </source>
</evidence>
<dbReference type="Pfam" id="PF17042">
    <property type="entry name" value="NBD_C"/>
    <property type="match status" value="1"/>
</dbReference>
<evidence type="ECO:0000256" key="2">
    <source>
        <dbReference type="ARBA" id="ARBA00022679"/>
    </source>
</evidence>
<evidence type="ECO:0000259" key="7">
    <source>
        <dbReference type="Pfam" id="PF07005"/>
    </source>
</evidence>
<dbReference type="AlphaFoldDB" id="A0A6J4QN97"/>
<keyword evidence="3" id="KW-0547">Nucleotide-binding</keyword>
<comment type="similarity">
    <text evidence="1">Belongs to the four-carbon acid sugar kinase family.</text>
</comment>
<dbReference type="InterPro" id="IPR042213">
    <property type="entry name" value="NBD_C_sf"/>
</dbReference>
<keyword evidence="6" id="KW-0119">Carbohydrate metabolism</keyword>
<evidence type="ECO:0000256" key="6">
    <source>
        <dbReference type="ARBA" id="ARBA00023277"/>
    </source>
</evidence>
<dbReference type="Gene3D" id="3.40.980.20">
    <property type="entry name" value="Four-carbon acid sugar kinase, nucleotide binding domain"/>
    <property type="match status" value="1"/>
</dbReference>
<evidence type="ECO:0000256" key="3">
    <source>
        <dbReference type="ARBA" id="ARBA00022741"/>
    </source>
</evidence>
<evidence type="ECO:0008006" key="10">
    <source>
        <dbReference type="Google" id="ProtNLM"/>
    </source>
</evidence>
<sequence>MDVAIIADDLTGAADSGVQLARSGYRTAVLFRGAPIPSGNDLDAVAVDTDSRSLPAGFAAKRVVETGHAVREARIVYKKIDSTLRGPIGAELAAALAATRRKKALVAPAFPSAGRETRGGTQLVHGEPVHETGLSKDPVTPVLESHIPTLLAHAFGNVVALSVADVRNGEPVREALEGDNCVVTDAESDADLKALVRAVPDPSSILWVGSAGLARALGEVYPGARNGVPPGAFAPASGVLAVVGSVNEVARKQLRRLSKAPGMATVYLDTAALLSGSYEDAVGEAAEAVRAALSSDRGAILSSAAGEEVDSALRGESVSRNEVSERISDALAEIVAGLSGQNLFDALILTGGDTAVQVAHSLGATGILLEGEIETGVPVGTLIGPHPYRVVTKAGGFGRPDTLRDAFRALAEPREDGEA</sequence>
<reference evidence="9" key="1">
    <citation type="submission" date="2020-02" db="EMBL/GenBank/DDBJ databases">
        <authorList>
            <person name="Meier V. D."/>
        </authorList>
    </citation>
    <scope>NUCLEOTIDE SEQUENCE</scope>
    <source>
        <strain evidence="9">AVDCRST_MAG78</strain>
    </source>
</reference>
<evidence type="ECO:0000256" key="5">
    <source>
        <dbReference type="ARBA" id="ARBA00022840"/>
    </source>
</evidence>
<organism evidence="9">
    <name type="scientific">uncultured Rubrobacteraceae bacterium</name>
    <dbReference type="NCBI Taxonomy" id="349277"/>
    <lineage>
        <taxon>Bacteria</taxon>
        <taxon>Bacillati</taxon>
        <taxon>Actinomycetota</taxon>
        <taxon>Rubrobacteria</taxon>
        <taxon>Rubrobacterales</taxon>
        <taxon>Rubrobacteraceae</taxon>
        <taxon>environmental samples</taxon>
    </lineage>
</organism>
<dbReference type="EMBL" id="CADCVB010000217">
    <property type="protein sequence ID" value="CAA9449506.1"/>
    <property type="molecule type" value="Genomic_DNA"/>
</dbReference>
<keyword evidence="4" id="KW-0418">Kinase</keyword>
<dbReference type="InterPro" id="IPR037051">
    <property type="entry name" value="4-carb_acid_sugar_kinase_N_sf"/>
</dbReference>
<feature type="domain" description="Four-carbon acid sugar kinase N-terminal" evidence="7">
    <location>
        <begin position="4"/>
        <end position="217"/>
    </location>
</feature>
<name>A0A6J4QN97_9ACTN</name>
<dbReference type="Gene3D" id="3.40.50.10840">
    <property type="entry name" value="Putative sugar-binding, N-terminal domain"/>
    <property type="match status" value="1"/>
</dbReference>
<dbReference type="GO" id="GO:0005524">
    <property type="term" value="F:ATP binding"/>
    <property type="evidence" value="ECO:0007669"/>
    <property type="project" value="UniProtKB-KW"/>
</dbReference>
<keyword evidence="5" id="KW-0067">ATP-binding</keyword>
<gene>
    <name evidence="9" type="ORF">AVDCRST_MAG78-3222</name>
</gene>
<keyword evidence="2" id="KW-0808">Transferase</keyword>
<evidence type="ECO:0000259" key="8">
    <source>
        <dbReference type="Pfam" id="PF17042"/>
    </source>
</evidence>